<proteinExistence type="predicted"/>
<reference evidence="1" key="1">
    <citation type="submission" date="2021-02" db="EMBL/GenBank/DDBJ databases">
        <authorList>
            <person name="Nowell W R."/>
        </authorList>
    </citation>
    <scope>NUCLEOTIDE SEQUENCE</scope>
</reference>
<dbReference type="Proteomes" id="UP000663828">
    <property type="component" value="Unassembled WGS sequence"/>
</dbReference>
<organism evidence="1 2">
    <name type="scientific">Adineta ricciae</name>
    <name type="common">Rotifer</name>
    <dbReference type="NCBI Taxonomy" id="249248"/>
    <lineage>
        <taxon>Eukaryota</taxon>
        <taxon>Metazoa</taxon>
        <taxon>Spiralia</taxon>
        <taxon>Gnathifera</taxon>
        <taxon>Rotifera</taxon>
        <taxon>Eurotatoria</taxon>
        <taxon>Bdelloidea</taxon>
        <taxon>Adinetida</taxon>
        <taxon>Adinetidae</taxon>
        <taxon>Adineta</taxon>
    </lineage>
</organism>
<keyword evidence="2" id="KW-1185">Reference proteome</keyword>
<gene>
    <name evidence="1" type="ORF">XAT740_LOCUS27044</name>
</gene>
<evidence type="ECO:0000313" key="2">
    <source>
        <dbReference type="Proteomes" id="UP000663828"/>
    </source>
</evidence>
<name>A0A815B713_ADIRI</name>
<sequence>MSGRLGKATARKMHVRQISPEIPSPVKPIVNEDLENQMPINPIEPQSSDSLPEATACNELNPMAILLADGQPLLTKFEEKYLVDFILKSANKDLEVLLREKLSVILQMNYGSHSSLFTLNTHWIYDFLLKHFQILSEHMNFRELFDKFLKKTFDRNNSTLVAKHWQLQTLVNEHSKKQSINPTKRRMTVRHIDFN</sequence>
<evidence type="ECO:0000313" key="1">
    <source>
        <dbReference type="EMBL" id="CAF1266217.1"/>
    </source>
</evidence>
<protein>
    <submittedName>
        <fullName evidence="1">Uncharacterized protein</fullName>
    </submittedName>
</protein>
<dbReference type="EMBL" id="CAJNOR010002234">
    <property type="protein sequence ID" value="CAF1266217.1"/>
    <property type="molecule type" value="Genomic_DNA"/>
</dbReference>
<comment type="caution">
    <text evidence="1">The sequence shown here is derived from an EMBL/GenBank/DDBJ whole genome shotgun (WGS) entry which is preliminary data.</text>
</comment>
<dbReference type="AlphaFoldDB" id="A0A815B713"/>
<accession>A0A815B713</accession>